<proteinExistence type="predicted"/>
<dbReference type="RefSeq" id="WP_188367493.1">
    <property type="nucleotide sequence ID" value="NZ_BMDT01000005.1"/>
</dbReference>
<comment type="caution">
    <text evidence="1">The sequence shown here is derived from an EMBL/GenBank/DDBJ whole genome shotgun (WGS) entry which is preliminary data.</text>
</comment>
<evidence type="ECO:0000313" key="2">
    <source>
        <dbReference type="Proteomes" id="UP000622610"/>
    </source>
</evidence>
<sequence length="233" mass="28418">MDENEKQRIVEEQTTIMNRLLYPNYDQLSAEDYFSPVEVFKQEVRRRLYGKALLNQGVDTNPNIWLLSPWSVENFCRREVERFVWREEVLDNREQQLLDLIFNLRRYTVDEHDAQKYFSYAWKSYRSHLTSQTAHNWEDFQLCIIYENTALVTYLWKDAILAIWKHRGHSEKKLKYVRYIFFADRDIVLFEVGSDDFLHEYYSIVLRDFYRLEGNYDISKEDFTIAQNEKIDI</sequence>
<accession>A0A917JGY6</accession>
<reference evidence="1" key="2">
    <citation type="submission" date="2020-09" db="EMBL/GenBank/DDBJ databases">
        <authorList>
            <person name="Sun Q."/>
            <person name="Sedlacek I."/>
        </authorList>
    </citation>
    <scope>NUCLEOTIDE SEQUENCE</scope>
    <source>
        <strain evidence="1">CCM 8433</strain>
    </source>
</reference>
<name>A0A917JGY6_9ENTE</name>
<keyword evidence="2" id="KW-1185">Reference proteome</keyword>
<reference evidence="1" key="1">
    <citation type="journal article" date="2014" name="Int. J. Syst. Evol. Microbiol.">
        <title>Complete genome sequence of Corynebacterium casei LMG S-19264T (=DSM 44701T), isolated from a smear-ripened cheese.</title>
        <authorList>
            <consortium name="US DOE Joint Genome Institute (JGI-PGF)"/>
            <person name="Walter F."/>
            <person name="Albersmeier A."/>
            <person name="Kalinowski J."/>
            <person name="Ruckert C."/>
        </authorList>
    </citation>
    <scope>NUCLEOTIDE SEQUENCE</scope>
    <source>
        <strain evidence="1">CCM 8433</strain>
    </source>
</reference>
<dbReference type="Proteomes" id="UP000622610">
    <property type="component" value="Unassembled WGS sequence"/>
</dbReference>
<dbReference type="EMBL" id="BMDT01000005">
    <property type="protein sequence ID" value="GGI65652.1"/>
    <property type="molecule type" value="Genomic_DNA"/>
</dbReference>
<protein>
    <submittedName>
        <fullName evidence="1">Uncharacterized protein</fullName>
    </submittedName>
</protein>
<gene>
    <name evidence="1" type="ORF">GCM10011482_13060</name>
</gene>
<dbReference type="AlphaFoldDB" id="A0A917JGY6"/>
<organism evidence="1 2">
    <name type="scientific">Enterococcus alcedinis</name>
    <dbReference type="NCBI Taxonomy" id="1274384"/>
    <lineage>
        <taxon>Bacteria</taxon>
        <taxon>Bacillati</taxon>
        <taxon>Bacillota</taxon>
        <taxon>Bacilli</taxon>
        <taxon>Lactobacillales</taxon>
        <taxon>Enterococcaceae</taxon>
        <taxon>Enterococcus</taxon>
    </lineage>
</organism>
<evidence type="ECO:0000313" key="1">
    <source>
        <dbReference type="EMBL" id="GGI65652.1"/>
    </source>
</evidence>